<comment type="catalytic activity">
    <reaction evidence="18">
        <text>2'-deoxyribonucleotide-(2'-deoxyribose 5'-phosphate)-2'-deoxyribonucleotide-DNA = a 3'-end 2'-deoxyribonucleotide-(2,3-dehydro-2,3-deoxyribose 5'-phosphate)-DNA + a 5'-end 5'-phospho-2'-deoxyribonucleoside-DNA + H(+)</text>
        <dbReference type="Rhea" id="RHEA:66592"/>
        <dbReference type="Rhea" id="RHEA-COMP:13180"/>
        <dbReference type="Rhea" id="RHEA-COMP:16897"/>
        <dbReference type="Rhea" id="RHEA-COMP:17067"/>
        <dbReference type="ChEBI" id="CHEBI:15378"/>
        <dbReference type="ChEBI" id="CHEBI:136412"/>
        <dbReference type="ChEBI" id="CHEBI:157695"/>
        <dbReference type="ChEBI" id="CHEBI:167181"/>
        <dbReference type="EC" id="4.2.99.18"/>
    </reaction>
</comment>
<dbReference type="OrthoDB" id="9800855at2"/>
<dbReference type="Gene3D" id="1.10.8.50">
    <property type="match status" value="1"/>
</dbReference>
<evidence type="ECO:0000256" key="8">
    <source>
        <dbReference type="ARBA" id="ARBA00022763"/>
    </source>
</evidence>
<dbReference type="EC" id="3.2.2.23" evidence="4"/>
<evidence type="ECO:0000256" key="17">
    <source>
        <dbReference type="ARBA" id="ARBA00030638"/>
    </source>
</evidence>
<dbReference type="GO" id="GO:0006284">
    <property type="term" value="P:base-excision repair"/>
    <property type="evidence" value="ECO:0007669"/>
    <property type="project" value="InterPro"/>
</dbReference>
<comment type="catalytic activity">
    <reaction evidence="1">
        <text>Hydrolysis of DNA containing ring-opened 7-methylguanine residues, releasing 2,6-diamino-4-hydroxy-5-(N-methyl)formamidopyrimidine.</text>
        <dbReference type="EC" id="3.2.2.23"/>
    </reaction>
</comment>
<dbReference type="SMART" id="SM01232">
    <property type="entry name" value="H2TH"/>
    <property type="match status" value="1"/>
</dbReference>
<comment type="caution">
    <text evidence="22">The sequence shown here is derived from an EMBL/GenBank/DDBJ whole genome shotgun (WGS) entry which is preliminary data.</text>
</comment>
<dbReference type="SMART" id="SM00898">
    <property type="entry name" value="Fapy_DNA_glyco"/>
    <property type="match status" value="1"/>
</dbReference>
<keyword evidence="12" id="KW-0238">DNA-binding</keyword>
<keyword evidence="15" id="KW-0511">Multifunctional enzyme</keyword>
<name>A0A2N5H616_9BACI</name>
<keyword evidence="10" id="KW-0378">Hydrolase</keyword>
<dbReference type="AlphaFoldDB" id="A0A2N5H616"/>
<dbReference type="PANTHER" id="PTHR22993">
    <property type="entry name" value="FORMAMIDOPYRIMIDINE-DNA GLYCOSYLASE"/>
    <property type="match status" value="1"/>
</dbReference>
<keyword evidence="13" id="KW-0234">DNA repair</keyword>
<dbReference type="InterPro" id="IPR015886">
    <property type="entry name" value="H2TH_FPG"/>
</dbReference>
<dbReference type="EC" id="4.2.99.18" evidence="5"/>
<evidence type="ECO:0000256" key="11">
    <source>
        <dbReference type="ARBA" id="ARBA00022833"/>
    </source>
</evidence>
<organism evidence="22 23">
    <name type="scientific">Neobacillus cucumis</name>
    <dbReference type="NCBI Taxonomy" id="1740721"/>
    <lineage>
        <taxon>Bacteria</taxon>
        <taxon>Bacillati</taxon>
        <taxon>Bacillota</taxon>
        <taxon>Bacilli</taxon>
        <taxon>Bacillales</taxon>
        <taxon>Bacillaceae</taxon>
        <taxon>Neobacillus</taxon>
    </lineage>
</organism>
<dbReference type="PROSITE" id="PS51066">
    <property type="entry name" value="ZF_FPG_2"/>
    <property type="match status" value="1"/>
</dbReference>
<dbReference type="InterPro" id="IPR010979">
    <property type="entry name" value="Ribosomal_uS13-like_H2TH"/>
</dbReference>
<evidence type="ECO:0000313" key="23">
    <source>
        <dbReference type="Proteomes" id="UP000234950"/>
    </source>
</evidence>
<dbReference type="SUPFAM" id="SSF57716">
    <property type="entry name" value="Glucocorticoid receptor-like (DNA-binding domain)"/>
    <property type="match status" value="1"/>
</dbReference>
<evidence type="ECO:0000313" key="22">
    <source>
        <dbReference type="EMBL" id="PLS00975.1"/>
    </source>
</evidence>
<evidence type="ECO:0000256" key="10">
    <source>
        <dbReference type="ARBA" id="ARBA00022801"/>
    </source>
</evidence>
<evidence type="ECO:0000256" key="15">
    <source>
        <dbReference type="ARBA" id="ARBA00023268"/>
    </source>
</evidence>
<comment type="cofactor">
    <cofactor evidence="2">
        <name>Zn(2+)</name>
        <dbReference type="ChEBI" id="CHEBI:29105"/>
    </cofactor>
</comment>
<dbReference type="SUPFAM" id="SSF81624">
    <property type="entry name" value="N-terminal domain of MutM-like DNA repair proteins"/>
    <property type="match status" value="1"/>
</dbReference>
<evidence type="ECO:0000256" key="18">
    <source>
        <dbReference type="ARBA" id="ARBA00044632"/>
    </source>
</evidence>
<evidence type="ECO:0000256" key="5">
    <source>
        <dbReference type="ARBA" id="ARBA00012720"/>
    </source>
</evidence>
<protein>
    <recommendedName>
        <fullName evidence="6">Formamidopyrimidine-DNA glycosylase</fullName>
        <ecNumber evidence="4">3.2.2.23</ecNumber>
        <ecNumber evidence="5">4.2.99.18</ecNumber>
    </recommendedName>
    <alternativeName>
        <fullName evidence="17">DNA-(apurinic or apyrimidinic site) lyase MutM</fullName>
    </alternativeName>
</protein>
<evidence type="ECO:0000256" key="13">
    <source>
        <dbReference type="ARBA" id="ARBA00023204"/>
    </source>
</evidence>
<dbReference type="GO" id="GO:0034039">
    <property type="term" value="F:8-oxo-7,8-dihydroguanine DNA N-glycosylase activity"/>
    <property type="evidence" value="ECO:0007669"/>
    <property type="project" value="TreeGrafter"/>
</dbReference>
<evidence type="ECO:0000256" key="16">
    <source>
        <dbReference type="ARBA" id="ARBA00023295"/>
    </source>
</evidence>
<evidence type="ECO:0000256" key="19">
    <source>
        <dbReference type="PROSITE-ProRule" id="PRU00391"/>
    </source>
</evidence>
<keyword evidence="16" id="KW-0326">Glycosidase</keyword>
<dbReference type="Pfam" id="PF06827">
    <property type="entry name" value="zf-FPG_IleRS"/>
    <property type="match status" value="1"/>
</dbReference>
<dbReference type="InterPro" id="IPR012319">
    <property type="entry name" value="FPG_cat"/>
</dbReference>
<evidence type="ECO:0000256" key="6">
    <source>
        <dbReference type="ARBA" id="ARBA00016240"/>
    </source>
</evidence>
<reference evidence="22 23" key="1">
    <citation type="submission" date="2017-11" db="EMBL/GenBank/DDBJ databases">
        <title>Comparitive Functional Genomics of Dry Heat Resistant strains isolated from the Viking Spacecraft.</title>
        <authorList>
            <person name="Seuylemezian A."/>
            <person name="Cooper K."/>
            <person name="Vaishampayan P."/>
        </authorList>
    </citation>
    <scope>NUCLEOTIDE SEQUENCE [LARGE SCALE GENOMIC DNA]</scope>
    <source>
        <strain evidence="22 23">V32-6</strain>
    </source>
</reference>
<proteinExistence type="inferred from homology"/>
<dbReference type="InterPro" id="IPR010663">
    <property type="entry name" value="Znf_FPG/IleRS"/>
</dbReference>
<dbReference type="Pfam" id="PF06831">
    <property type="entry name" value="H2TH"/>
    <property type="match status" value="1"/>
</dbReference>
<evidence type="ECO:0000256" key="2">
    <source>
        <dbReference type="ARBA" id="ARBA00001947"/>
    </source>
</evidence>
<comment type="similarity">
    <text evidence="3">Belongs to the FPG family.</text>
</comment>
<dbReference type="PANTHER" id="PTHR22993:SF9">
    <property type="entry name" value="FORMAMIDOPYRIMIDINE-DNA GLYCOSYLASE"/>
    <property type="match status" value="1"/>
</dbReference>
<dbReference type="GO" id="GO:0008270">
    <property type="term" value="F:zinc ion binding"/>
    <property type="evidence" value="ECO:0007669"/>
    <property type="project" value="UniProtKB-KW"/>
</dbReference>
<keyword evidence="8" id="KW-0227">DNA damage</keyword>
<evidence type="ECO:0000259" key="21">
    <source>
        <dbReference type="PROSITE" id="PS51068"/>
    </source>
</evidence>
<dbReference type="Pfam" id="PF01149">
    <property type="entry name" value="Fapy_DNA_glyco"/>
    <property type="match status" value="1"/>
</dbReference>
<evidence type="ECO:0000256" key="14">
    <source>
        <dbReference type="ARBA" id="ARBA00023239"/>
    </source>
</evidence>
<evidence type="ECO:0000256" key="4">
    <source>
        <dbReference type="ARBA" id="ARBA00012024"/>
    </source>
</evidence>
<dbReference type="RefSeq" id="WP_101652460.1">
    <property type="nucleotide sequence ID" value="NZ_PGVE01000109.1"/>
</dbReference>
<dbReference type="PROSITE" id="PS51068">
    <property type="entry name" value="FPG_CAT"/>
    <property type="match status" value="1"/>
</dbReference>
<keyword evidence="7" id="KW-0479">Metal-binding</keyword>
<feature type="domain" description="FPG-type" evidence="20">
    <location>
        <begin position="235"/>
        <end position="269"/>
    </location>
</feature>
<dbReference type="Proteomes" id="UP000234950">
    <property type="component" value="Unassembled WGS sequence"/>
</dbReference>
<dbReference type="FunFam" id="1.10.8.50:FF:000003">
    <property type="entry name" value="Formamidopyrimidine-DNA glycosylase"/>
    <property type="match status" value="1"/>
</dbReference>
<dbReference type="GO" id="GO:0003690">
    <property type="term" value="F:double-stranded DNA binding"/>
    <property type="evidence" value="ECO:0007669"/>
    <property type="project" value="UniProtKB-ARBA"/>
</dbReference>
<evidence type="ECO:0000256" key="7">
    <source>
        <dbReference type="ARBA" id="ARBA00022723"/>
    </source>
</evidence>
<keyword evidence="23" id="KW-1185">Reference proteome</keyword>
<evidence type="ECO:0000256" key="9">
    <source>
        <dbReference type="ARBA" id="ARBA00022771"/>
    </source>
</evidence>
<feature type="domain" description="Formamidopyrimidine-DNA glycosylase catalytic" evidence="21">
    <location>
        <begin position="2"/>
        <end position="112"/>
    </location>
</feature>
<dbReference type="InterPro" id="IPR000214">
    <property type="entry name" value="Znf_DNA_glyclase/AP_lyase"/>
</dbReference>
<dbReference type="GO" id="GO:0003684">
    <property type="term" value="F:damaged DNA binding"/>
    <property type="evidence" value="ECO:0007669"/>
    <property type="project" value="InterPro"/>
</dbReference>
<dbReference type="Gene3D" id="3.20.190.10">
    <property type="entry name" value="MutM-like, N-terminal"/>
    <property type="match status" value="1"/>
</dbReference>
<keyword evidence="22" id="KW-0255">Endonuclease</keyword>
<keyword evidence="14" id="KW-0456">Lyase</keyword>
<dbReference type="EMBL" id="PGVE01000109">
    <property type="protein sequence ID" value="PLS00975.1"/>
    <property type="molecule type" value="Genomic_DNA"/>
</dbReference>
<keyword evidence="11" id="KW-0862">Zinc</keyword>
<keyword evidence="9 19" id="KW-0863">Zinc-finger</keyword>
<evidence type="ECO:0000259" key="20">
    <source>
        <dbReference type="PROSITE" id="PS51066"/>
    </source>
</evidence>
<keyword evidence="22" id="KW-0540">Nuclease</keyword>
<accession>A0A2N5H616</accession>
<evidence type="ECO:0000256" key="3">
    <source>
        <dbReference type="ARBA" id="ARBA00009409"/>
    </source>
</evidence>
<evidence type="ECO:0000256" key="1">
    <source>
        <dbReference type="ARBA" id="ARBA00001668"/>
    </source>
</evidence>
<dbReference type="SUPFAM" id="SSF46946">
    <property type="entry name" value="S13-like H2TH domain"/>
    <property type="match status" value="1"/>
</dbReference>
<sequence>MPELPEMENYKNLLKEKIGSQVITDVQINREKSININSDLFKSTVQYQKIVDIKKRGKHLLFQLQNEQNLLLHLMLGGWMFFGTEAEKPNRTIQVRLSFGQEHLYFIGLRLGYLHLYNLNQTVEKLSDLGPEPINSDFTVNEFLKRIGTKHGRLKTTLLDQAFISGIGNCYSAEICFHAGILPSKDIDDIDDENRRKLYNSMQYILQDGIKYGGYMDNPLFKGDTLTGGFNDRCQVYDREGQACNRCGATIVIETISSRKTYYCPNCQK</sequence>
<dbReference type="InterPro" id="IPR035937">
    <property type="entry name" value="FPG_N"/>
</dbReference>
<gene>
    <name evidence="22" type="ORF">CVD27_27565</name>
</gene>
<dbReference type="GO" id="GO:0140078">
    <property type="term" value="F:class I DNA-(apurinic or apyrimidinic site) endonuclease activity"/>
    <property type="evidence" value="ECO:0007669"/>
    <property type="project" value="UniProtKB-EC"/>
</dbReference>
<evidence type="ECO:0000256" key="12">
    <source>
        <dbReference type="ARBA" id="ARBA00023125"/>
    </source>
</evidence>